<sequence>MGRNSKSSKRNPVCEKLLKALGLYPRILKFGPPPNRQEEPKPAALAHSYSLQIQDDEVEKEQKPSEDVNDVFSDYISRAKRRLGSISSKRHDWSSRGKENVKEDNRFSDYIVRARNKLKATSSSVKRE</sequence>
<keyword evidence="3" id="KW-1185">Reference proteome</keyword>
<dbReference type="Proteomes" id="UP000685013">
    <property type="component" value="Chromosome 2"/>
</dbReference>
<accession>A0AAV6P2Y7</accession>
<dbReference type="EMBL" id="JAGKQH010000002">
    <property type="protein sequence ID" value="KAG6606435.1"/>
    <property type="molecule type" value="Genomic_DNA"/>
</dbReference>
<feature type="non-terminal residue" evidence="2">
    <location>
        <position position="1"/>
    </location>
</feature>
<evidence type="ECO:0000256" key="1">
    <source>
        <dbReference type="SAM" id="MobiDB-lite"/>
    </source>
</evidence>
<dbReference type="PANTHER" id="PTHR36746:SF3">
    <property type="entry name" value="DUF4005 DOMAIN-CONTAINING PROTEIN"/>
    <property type="match status" value="1"/>
</dbReference>
<feature type="compositionally biased region" description="Basic and acidic residues" evidence="1">
    <location>
        <begin position="89"/>
        <end position="105"/>
    </location>
</feature>
<protein>
    <submittedName>
        <fullName evidence="2">Uncharacterized protein</fullName>
    </submittedName>
</protein>
<organism evidence="2 3">
    <name type="scientific">Cucurbita argyrosperma subsp. sororia</name>
    <dbReference type="NCBI Taxonomy" id="37648"/>
    <lineage>
        <taxon>Eukaryota</taxon>
        <taxon>Viridiplantae</taxon>
        <taxon>Streptophyta</taxon>
        <taxon>Embryophyta</taxon>
        <taxon>Tracheophyta</taxon>
        <taxon>Spermatophyta</taxon>
        <taxon>Magnoliopsida</taxon>
        <taxon>eudicotyledons</taxon>
        <taxon>Gunneridae</taxon>
        <taxon>Pentapetalae</taxon>
        <taxon>rosids</taxon>
        <taxon>fabids</taxon>
        <taxon>Cucurbitales</taxon>
        <taxon>Cucurbitaceae</taxon>
        <taxon>Cucurbiteae</taxon>
        <taxon>Cucurbita</taxon>
    </lineage>
</organism>
<dbReference type="AlphaFoldDB" id="A0AAV6P2Y7"/>
<name>A0AAV6P2Y7_9ROSI</name>
<evidence type="ECO:0000313" key="3">
    <source>
        <dbReference type="Proteomes" id="UP000685013"/>
    </source>
</evidence>
<feature type="region of interest" description="Disordered" evidence="1">
    <location>
        <begin position="86"/>
        <end position="105"/>
    </location>
</feature>
<dbReference type="PANTHER" id="PTHR36746">
    <property type="entry name" value="BNAC04G51760D PROTEIN"/>
    <property type="match status" value="1"/>
</dbReference>
<comment type="caution">
    <text evidence="2">The sequence shown here is derived from an EMBL/GenBank/DDBJ whole genome shotgun (WGS) entry which is preliminary data.</text>
</comment>
<evidence type="ECO:0000313" key="2">
    <source>
        <dbReference type="EMBL" id="KAG6606435.1"/>
    </source>
</evidence>
<reference evidence="2 3" key="1">
    <citation type="journal article" date="2021" name="Hortic Res">
        <title>The domestication of Cucurbita argyrosperma as revealed by the genome of its wild relative.</title>
        <authorList>
            <person name="Barrera-Redondo J."/>
            <person name="Sanchez-de la Vega G."/>
            <person name="Aguirre-Liguori J.A."/>
            <person name="Castellanos-Morales G."/>
            <person name="Gutierrez-Guerrero Y.T."/>
            <person name="Aguirre-Dugua X."/>
            <person name="Aguirre-Planter E."/>
            <person name="Tenaillon M.I."/>
            <person name="Lira-Saade R."/>
            <person name="Eguiarte L.E."/>
        </authorList>
    </citation>
    <scope>NUCLEOTIDE SEQUENCE [LARGE SCALE GENOMIC DNA]</scope>
    <source>
        <strain evidence="2">JBR-2021</strain>
    </source>
</reference>
<gene>
    <name evidence="2" type="ORF">SDJN03_03752</name>
</gene>
<proteinExistence type="predicted"/>